<reference evidence="1 2" key="1">
    <citation type="journal article" date="2020" name="Genomics">
        <title>Complete, high-quality genomes from long-read metagenomic sequencing of two wolf lichen thalli reveals enigmatic genome architecture.</title>
        <authorList>
            <person name="McKenzie S.K."/>
            <person name="Walston R.F."/>
            <person name="Allen J.L."/>
        </authorList>
    </citation>
    <scope>NUCLEOTIDE SEQUENCE [LARGE SCALE GENOMIC DNA]</scope>
    <source>
        <strain evidence="1">WasteWater2</strain>
    </source>
</reference>
<comment type="caution">
    <text evidence="1">The sequence shown here is derived from an EMBL/GenBank/DDBJ whole genome shotgun (WGS) entry which is preliminary data.</text>
</comment>
<dbReference type="RefSeq" id="XP_037160983.1">
    <property type="nucleotide sequence ID" value="XM_037312189.1"/>
</dbReference>
<dbReference type="AlphaFoldDB" id="A0A8H6FN12"/>
<sequence>MVSIHCLASTSRPAVLQYPFTRALPLIGVPAGPVPVIAPESLRVIRLPWLLTPKPVFHTLAD</sequence>
<accession>A0A8H6FN12</accession>
<gene>
    <name evidence="1" type="ORF">HO173_010303</name>
</gene>
<keyword evidence="2" id="KW-1185">Reference proteome</keyword>
<proteinExistence type="predicted"/>
<protein>
    <submittedName>
        <fullName evidence="1">Uncharacterized protein</fullName>
    </submittedName>
</protein>
<evidence type="ECO:0000313" key="1">
    <source>
        <dbReference type="EMBL" id="KAF6231551.1"/>
    </source>
</evidence>
<dbReference type="GeneID" id="59291950"/>
<name>A0A8H6FN12_9LECA</name>
<dbReference type="Proteomes" id="UP000578531">
    <property type="component" value="Unassembled WGS sequence"/>
</dbReference>
<evidence type="ECO:0000313" key="2">
    <source>
        <dbReference type="Proteomes" id="UP000578531"/>
    </source>
</evidence>
<dbReference type="EMBL" id="JACCJC010000056">
    <property type="protein sequence ID" value="KAF6231551.1"/>
    <property type="molecule type" value="Genomic_DNA"/>
</dbReference>
<organism evidence="1 2">
    <name type="scientific">Letharia columbiana</name>
    <dbReference type="NCBI Taxonomy" id="112416"/>
    <lineage>
        <taxon>Eukaryota</taxon>
        <taxon>Fungi</taxon>
        <taxon>Dikarya</taxon>
        <taxon>Ascomycota</taxon>
        <taxon>Pezizomycotina</taxon>
        <taxon>Lecanoromycetes</taxon>
        <taxon>OSLEUM clade</taxon>
        <taxon>Lecanoromycetidae</taxon>
        <taxon>Lecanorales</taxon>
        <taxon>Lecanorineae</taxon>
        <taxon>Parmeliaceae</taxon>
        <taxon>Letharia</taxon>
    </lineage>
</organism>